<accession>A0ABU5T7S8</accession>
<organism evidence="1 2">
    <name type="scientific">Sinomonas terricola</name>
    <dbReference type="NCBI Taxonomy" id="3110330"/>
    <lineage>
        <taxon>Bacteria</taxon>
        <taxon>Bacillati</taxon>
        <taxon>Actinomycetota</taxon>
        <taxon>Actinomycetes</taxon>
        <taxon>Micrococcales</taxon>
        <taxon>Micrococcaceae</taxon>
        <taxon>Sinomonas</taxon>
    </lineage>
</organism>
<dbReference type="RefSeq" id="WP_323279576.1">
    <property type="nucleotide sequence ID" value="NZ_JAYGGQ010000010.1"/>
</dbReference>
<dbReference type="Proteomes" id="UP001304769">
    <property type="component" value="Unassembled WGS sequence"/>
</dbReference>
<evidence type="ECO:0000313" key="2">
    <source>
        <dbReference type="Proteomes" id="UP001304769"/>
    </source>
</evidence>
<keyword evidence="2" id="KW-1185">Reference proteome</keyword>
<name>A0ABU5T7S8_9MICC</name>
<proteinExistence type="predicted"/>
<comment type="caution">
    <text evidence="1">The sequence shown here is derived from an EMBL/GenBank/DDBJ whole genome shotgun (WGS) entry which is preliminary data.</text>
</comment>
<gene>
    <name evidence="1" type="ORF">SPF06_13255</name>
</gene>
<protein>
    <submittedName>
        <fullName evidence="1">Uncharacterized protein</fullName>
    </submittedName>
</protein>
<reference evidence="1 2" key="1">
    <citation type="submission" date="2023-12" db="EMBL/GenBank/DDBJ databases">
        <title>Sinomonas terricola sp. nov, isolated from litchi orchard soil in Guangdong, PR China.</title>
        <authorList>
            <person name="Jiaxin W."/>
            <person name="Yang Z."/>
            <person name="Honghui Z."/>
        </authorList>
    </citation>
    <scope>NUCLEOTIDE SEQUENCE [LARGE SCALE GENOMIC DNA]</scope>
    <source>
        <strain evidence="1 2">JGH33</strain>
    </source>
</reference>
<sequence>MRSNAPQSPPVWQEVRDRVWPQDRSIAALVEAGLSEELAQQQIDRLAAGDIWCG</sequence>
<dbReference type="EMBL" id="JAYGGQ010000010">
    <property type="protein sequence ID" value="MEA5455695.1"/>
    <property type="molecule type" value="Genomic_DNA"/>
</dbReference>
<evidence type="ECO:0000313" key="1">
    <source>
        <dbReference type="EMBL" id="MEA5455695.1"/>
    </source>
</evidence>